<feature type="transmembrane region" description="Helical" evidence="1">
    <location>
        <begin position="104"/>
        <end position="123"/>
    </location>
</feature>
<evidence type="ECO:0000256" key="1">
    <source>
        <dbReference type="SAM" id="Phobius"/>
    </source>
</evidence>
<sequence length="162" mass="17244">MDSILQHAYRDGRLEEVAPRHLGAEDGNTVIAKSIRLSDFLRNLQISNYILSLIRVSSFPYNLINFPLLNFGQIIVLCIMLADLNPLEIFTESSSITTMEMKKIACATIIAAAATMSAVSATASGPSQAPAPAPVSGAFAALPAVGSLIGASLLSFFALYMH</sequence>
<name>A0ABR0CH24_9LAMI</name>
<keyword evidence="1" id="KW-0812">Transmembrane</keyword>
<dbReference type="PANTHER" id="PTHR34672:SF2">
    <property type="entry name" value="ARABINOGALACTAN PROTEIN 23"/>
    <property type="match status" value="1"/>
</dbReference>
<dbReference type="InterPro" id="IPR044702">
    <property type="entry name" value="AGP23/40"/>
</dbReference>
<keyword evidence="1" id="KW-0472">Membrane</keyword>
<organism evidence="2 3">
    <name type="scientific">Penstemon davidsonii</name>
    <dbReference type="NCBI Taxonomy" id="160366"/>
    <lineage>
        <taxon>Eukaryota</taxon>
        <taxon>Viridiplantae</taxon>
        <taxon>Streptophyta</taxon>
        <taxon>Embryophyta</taxon>
        <taxon>Tracheophyta</taxon>
        <taxon>Spermatophyta</taxon>
        <taxon>Magnoliopsida</taxon>
        <taxon>eudicotyledons</taxon>
        <taxon>Gunneridae</taxon>
        <taxon>Pentapetalae</taxon>
        <taxon>asterids</taxon>
        <taxon>lamiids</taxon>
        <taxon>Lamiales</taxon>
        <taxon>Plantaginaceae</taxon>
        <taxon>Cheloneae</taxon>
        <taxon>Penstemon</taxon>
    </lineage>
</organism>
<accession>A0ABR0CH24</accession>
<keyword evidence="1" id="KW-1133">Transmembrane helix</keyword>
<reference evidence="2 3" key="1">
    <citation type="journal article" date="2023" name="bioRxiv">
        <title>Genome report: Whole genome sequence and annotation of Penstemon davidsonii.</title>
        <authorList>
            <person name="Ostevik K.L."/>
            <person name="Alabady M."/>
            <person name="Zhang M."/>
            <person name="Rausher M.D."/>
        </authorList>
    </citation>
    <scope>NUCLEOTIDE SEQUENCE [LARGE SCALE GENOMIC DNA]</scope>
    <source>
        <strain evidence="2">DNT005</strain>
        <tissue evidence="2">Whole leaf</tissue>
    </source>
</reference>
<proteinExistence type="predicted"/>
<dbReference type="PANTHER" id="PTHR34672">
    <property type="entry name" value="POLLEN-SPECIFIC ARABINOGALACTA PROTEIN BAN102"/>
    <property type="match status" value="1"/>
</dbReference>
<keyword evidence="3" id="KW-1185">Reference proteome</keyword>
<dbReference type="Proteomes" id="UP001291926">
    <property type="component" value="Unassembled WGS sequence"/>
</dbReference>
<protein>
    <submittedName>
        <fullName evidence="2">Uncharacterized protein</fullName>
    </submittedName>
</protein>
<gene>
    <name evidence="2" type="ORF">RD792_015539</name>
</gene>
<evidence type="ECO:0000313" key="3">
    <source>
        <dbReference type="Proteomes" id="UP001291926"/>
    </source>
</evidence>
<dbReference type="EMBL" id="JAYDYQ010002688">
    <property type="protein sequence ID" value="KAK4476388.1"/>
    <property type="molecule type" value="Genomic_DNA"/>
</dbReference>
<comment type="caution">
    <text evidence="2">The sequence shown here is derived from an EMBL/GenBank/DDBJ whole genome shotgun (WGS) entry which is preliminary data.</text>
</comment>
<evidence type="ECO:0000313" key="2">
    <source>
        <dbReference type="EMBL" id="KAK4476388.1"/>
    </source>
</evidence>
<feature type="transmembrane region" description="Helical" evidence="1">
    <location>
        <begin position="135"/>
        <end position="160"/>
    </location>
</feature>